<dbReference type="InterPro" id="IPR044275">
    <property type="entry name" value="KRP"/>
</dbReference>
<dbReference type="Gene3D" id="4.10.365.10">
    <property type="entry name" value="p27"/>
    <property type="match status" value="1"/>
</dbReference>
<comment type="similarity">
    <text evidence="2">Belongs to the CDI family. ICK/KRP subfamily.</text>
</comment>
<feature type="region of interest" description="Disordered" evidence="5">
    <location>
        <begin position="142"/>
        <end position="184"/>
    </location>
</feature>
<comment type="caution">
    <text evidence="7">The sequence shown here is derived from an EMBL/GenBank/DDBJ whole genome shotgun (WGS) entry which is preliminary data.</text>
</comment>
<dbReference type="Proteomes" id="UP001604277">
    <property type="component" value="Unassembled WGS sequence"/>
</dbReference>
<gene>
    <name evidence="7" type="ORF">Fot_26691</name>
</gene>
<keyword evidence="3 7" id="KW-0649">Protein kinase inhibitor</keyword>
<sequence>MVISVYMRKCKGIGEVAFVELAEVGLRMTRATTALAAAKAAAAEAKERKRKVGGGELEVSRSVGQLKSRRLATVADNSASPGTSENLSCASISSNHVLASCCSSSGLSGVDKESFKFLDLEEENEVSAEEVATSTGDLVDCNERRDTTTATEVQTESGELESTARPHEASSRRRTEAEKMPSEAELEEFFAAAEKNLQEKFADKYNYDIVKDEPLEGRYEWVQLQVKP</sequence>
<dbReference type="InterPro" id="IPR003175">
    <property type="entry name" value="CDI_dom"/>
</dbReference>
<accession>A0ABD1UE46</accession>
<protein>
    <submittedName>
        <fullName evidence="7">Cyclin-dependent kinase inhibitor 7-like</fullName>
    </submittedName>
</protein>
<dbReference type="PANTHER" id="PTHR46776">
    <property type="entry name" value="CYCLIN-DEPENDENT KINASE INHIBITOR 4-RELATED"/>
    <property type="match status" value="1"/>
</dbReference>
<evidence type="ECO:0000256" key="5">
    <source>
        <dbReference type="SAM" id="MobiDB-lite"/>
    </source>
</evidence>
<dbReference type="PIRSF" id="PIRSF017811">
    <property type="entry name" value="CDK_inhib_pln"/>
    <property type="match status" value="1"/>
</dbReference>
<name>A0ABD1UE46_9LAMI</name>
<evidence type="ECO:0000259" key="6">
    <source>
        <dbReference type="Pfam" id="PF02234"/>
    </source>
</evidence>
<evidence type="ECO:0000256" key="1">
    <source>
        <dbReference type="ARBA" id="ARBA00004642"/>
    </source>
</evidence>
<dbReference type="AlphaFoldDB" id="A0ABD1UE46"/>
<evidence type="ECO:0000256" key="4">
    <source>
        <dbReference type="ARBA" id="ARBA00023306"/>
    </source>
</evidence>
<dbReference type="GO" id="GO:0004860">
    <property type="term" value="F:protein kinase inhibitor activity"/>
    <property type="evidence" value="ECO:0007669"/>
    <property type="project" value="UniProtKB-KW"/>
</dbReference>
<evidence type="ECO:0000313" key="8">
    <source>
        <dbReference type="Proteomes" id="UP001604277"/>
    </source>
</evidence>
<proteinExistence type="inferred from homology"/>
<evidence type="ECO:0000256" key="3">
    <source>
        <dbReference type="ARBA" id="ARBA00023013"/>
    </source>
</evidence>
<dbReference type="EMBL" id="JBFOLJ010000007">
    <property type="protein sequence ID" value="KAL2522768.1"/>
    <property type="molecule type" value="Genomic_DNA"/>
</dbReference>
<dbReference type="Pfam" id="PF02234">
    <property type="entry name" value="CDI"/>
    <property type="match status" value="1"/>
</dbReference>
<reference evidence="8" key="1">
    <citation type="submission" date="2024-07" db="EMBL/GenBank/DDBJ databases">
        <title>Two chromosome-level genome assemblies of Korean endemic species Abeliophyllum distichum and Forsythia ovata (Oleaceae).</title>
        <authorList>
            <person name="Jang H."/>
        </authorList>
    </citation>
    <scope>NUCLEOTIDE SEQUENCE [LARGE SCALE GENOMIC DNA]</scope>
</reference>
<feature type="compositionally biased region" description="Polar residues" evidence="5">
    <location>
        <begin position="148"/>
        <end position="157"/>
    </location>
</feature>
<feature type="domain" description="Cyclin-dependent kinase inhibitor" evidence="6">
    <location>
        <begin position="179"/>
        <end position="224"/>
    </location>
</feature>
<dbReference type="GO" id="GO:0005654">
    <property type="term" value="C:nucleoplasm"/>
    <property type="evidence" value="ECO:0007669"/>
    <property type="project" value="UniProtKB-SubCell"/>
</dbReference>
<organism evidence="7 8">
    <name type="scientific">Forsythia ovata</name>
    <dbReference type="NCBI Taxonomy" id="205694"/>
    <lineage>
        <taxon>Eukaryota</taxon>
        <taxon>Viridiplantae</taxon>
        <taxon>Streptophyta</taxon>
        <taxon>Embryophyta</taxon>
        <taxon>Tracheophyta</taxon>
        <taxon>Spermatophyta</taxon>
        <taxon>Magnoliopsida</taxon>
        <taxon>eudicotyledons</taxon>
        <taxon>Gunneridae</taxon>
        <taxon>Pentapetalae</taxon>
        <taxon>asterids</taxon>
        <taxon>lamiids</taxon>
        <taxon>Lamiales</taxon>
        <taxon>Oleaceae</taxon>
        <taxon>Forsythieae</taxon>
        <taxon>Forsythia</taxon>
    </lineage>
</organism>
<evidence type="ECO:0000256" key="2">
    <source>
        <dbReference type="ARBA" id="ARBA00010274"/>
    </source>
</evidence>
<keyword evidence="4" id="KW-0131">Cell cycle</keyword>
<evidence type="ECO:0000313" key="7">
    <source>
        <dbReference type="EMBL" id="KAL2522768.1"/>
    </source>
</evidence>
<keyword evidence="8" id="KW-1185">Reference proteome</keyword>
<dbReference type="InterPro" id="IPR044898">
    <property type="entry name" value="CDI_dom_sf"/>
</dbReference>
<feature type="compositionally biased region" description="Basic and acidic residues" evidence="5">
    <location>
        <begin position="162"/>
        <end position="182"/>
    </location>
</feature>
<comment type="subcellular location">
    <subcellularLocation>
        <location evidence="1">Nucleus</location>
        <location evidence="1">Nucleoplasm</location>
    </subcellularLocation>
</comment>